<dbReference type="Gene3D" id="1.25.40.20">
    <property type="entry name" value="Ankyrin repeat-containing domain"/>
    <property type="match status" value="1"/>
</dbReference>
<feature type="region of interest" description="Disordered" evidence="7">
    <location>
        <begin position="1"/>
        <end position="56"/>
    </location>
</feature>
<dbReference type="PROSITE" id="PS50297">
    <property type="entry name" value="ANK_REP_REGION"/>
    <property type="match status" value="2"/>
</dbReference>
<dbReference type="PANTHER" id="PTHR43828:SF3">
    <property type="entry name" value="CHROMO DOMAIN-CONTAINING PROTEIN"/>
    <property type="match status" value="1"/>
</dbReference>
<keyword evidence="3 5" id="KW-0040">ANK repeat</keyword>
<dbReference type="GO" id="GO:0003713">
    <property type="term" value="F:transcription coactivator activity"/>
    <property type="evidence" value="ECO:0007669"/>
    <property type="project" value="TreeGrafter"/>
</dbReference>
<dbReference type="SUPFAM" id="SSF48403">
    <property type="entry name" value="Ankyrin repeat"/>
    <property type="match status" value="1"/>
</dbReference>
<evidence type="ECO:0000256" key="6">
    <source>
        <dbReference type="SAM" id="Coils"/>
    </source>
</evidence>
<dbReference type="InterPro" id="IPR051642">
    <property type="entry name" value="SWI6-like"/>
</dbReference>
<dbReference type="SMART" id="SM01252">
    <property type="entry name" value="KilA-N"/>
    <property type="match status" value="1"/>
</dbReference>
<dbReference type="GO" id="GO:0003677">
    <property type="term" value="F:DNA binding"/>
    <property type="evidence" value="ECO:0007669"/>
    <property type="project" value="InterPro"/>
</dbReference>
<dbReference type="InterPro" id="IPR003163">
    <property type="entry name" value="Tscrpt_reg_HTH_APSES-type"/>
</dbReference>
<evidence type="ECO:0000313" key="9">
    <source>
        <dbReference type="EMBL" id="KAJ6257049.1"/>
    </source>
</evidence>
<reference evidence="9" key="1">
    <citation type="submission" date="2023-01" db="EMBL/GenBank/DDBJ databases">
        <title>The chitinases involved in constricting ring structure development in the nematode-trapping fungus Drechslerella dactyloides.</title>
        <authorList>
            <person name="Wang R."/>
            <person name="Zhang L."/>
            <person name="Tang P."/>
            <person name="Li S."/>
            <person name="Liang L."/>
        </authorList>
    </citation>
    <scope>NUCLEOTIDE SEQUENCE</scope>
    <source>
        <strain evidence="9">YMF1.00031</strain>
    </source>
</reference>
<dbReference type="GO" id="GO:0001228">
    <property type="term" value="F:DNA-binding transcription activator activity, RNA polymerase II-specific"/>
    <property type="evidence" value="ECO:0007669"/>
    <property type="project" value="UniProtKB-ARBA"/>
</dbReference>
<dbReference type="GO" id="GO:0030435">
    <property type="term" value="P:sporulation resulting in formation of a cellular spore"/>
    <property type="evidence" value="ECO:0007669"/>
    <property type="project" value="UniProtKB-KW"/>
</dbReference>
<dbReference type="SUPFAM" id="SSF54616">
    <property type="entry name" value="DNA-binding domain of Mlu1-box binding protein MBP1"/>
    <property type="match status" value="1"/>
</dbReference>
<dbReference type="FunFam" id="3.10.260.10:FF:000001">
    <property type="entry name" value="APSES transcription factor (MbpA)"/>
    <property type="match status" value="1"/>
</dbReference>
<keyword evidence="2" id="KW-0749">Sporulation</keyword>
<dbReference type="Gene3D" id="3.10.260.10">
    <property type="entry name" value="Transcription regulator HTH, APSES-type DNA-binding domain"/>
    <property type="match status" value="1"/>
</dbReference>
<feature type="region of interest" description="Disordered" evidence="7">
    <location>
        <begin position="227"/>
        <end position="249"/>
    </location>
</feature>
<evidence type="ECO:0000259" key="8">
    <source>
        <dbReference type="PROSITE" id="PS51299"/>
    </source>
</evidence>
<feature type="domain" description="HTH APSES-type" evidence="8">
    <location>
        <begin position="66"/>
        <end position="175"/>
    </location>
</feature>
<feature type="region of interest" description="Disordered" evidence="7">
    <location>
        <begin position="660"/>
        <end position="685"/>
    </location>
</feature>
<organism evidence="9 10">
    <name type="scientific">Drechslerella dactyloides</name>
    <name type="common">Nematode-trapping fungus</name>
    <name type="synonym">Arthrobotrys dactyloides</name>
    <dbReference type="NCBI Taxonomy" id="74499"/>
    <lineage>
        <taxon>Eukaryota</taxon>
        <taxon>Fungi</taxon>
        <taxon>Dikarya</taxon>
        <taxon>Ascomycota</taxon>
        <taxon>Pezizomycotina</taxon>
        <taxon>Orbiliomycetes</taxon>
        <taxon>Orbiliales</taxon>
        <taxon>Orbiliaceae</taxon>
        <taxon>Drechslerella</taxon>
    </lineage>
</organism>
<feature type="repeat" description="ANK" evidence="5">
    <location>
        <begin position="373"/>
        <end position="405"/>
    </location>
</feature>
<dbReference type="SMART" id="SM00248">
    <property type="entry name" value="ANK"/>
    <property type="match status" value="3"/>
</dbReference>
<keyword evidence="6" id="KW-0175">Coiled coil</keyword>
<keyword evidence="10" id="KW-1185">Reference proteome</keyword>
<protein>
    <submittedName>
        <fullName evidence="9">Ankyrin-3</fullName>
    </submittedName>
</protein>
<evidence type="ECO:0000256" key="4">
    <source>
        <dbReference type="ARBA" id="ARBA00023321"/>
    </source>
</evidence>
<dbReference type="Proteomes" id="UP001221413">
    <property type="component" value="Unassembled WGS sequence"/>
</dbReference>
<gene>
    <name evidence="9" type="ORF">Dda_7933</name>
</gene>
<keyword evidence="1" id="KW-0677">Repeat</keyword>
<evidence type="ECO:0000256" key="3">
    <source>
        <dbReference type="ARBA" id="ARBA00023043"/>
    </source>
</evidence>
<dbReference type="InterPro" id="IPR036770">
    <property type="entry name" value="Ankyrin_rpt-contain_sf"/>
</dbReference>
<accession>A0AAD6NG85</accession>
<dbReference type="Pfam" id="PF00023">
    <property type="entry name" value="Ank"/>
    <property type="match status" value="2"/>
</dbReference>
<feature type="coiled-coil region" evidence="6">
    <location>
        <begin position="610"/>
        <end position="654"/>
    </location>
</feature>
<evidence type="ECO:0000256" key="2">
    <source>
        <dbReference type="ARBA" id="ARBA00022969"/>
    </source>
</evidence>
<comment type="caution">
    <text evidence="9">The sequence shown here is derived from an EMBL/GenBank/DDBJ whole genome shotgun (WGS) entry which is preliminary data.</text>
</comment>
<dbReference type="PANTHER" id="PTHR43828">
    <property type="entry name" value="ASPARAGINASE"/>
    <property type="match status" value="1"/>
</dbReference>
<dbReference type="InterPro" id="IPR018004">
    <property type="entry name" value="KilA/APSES_HTH"/>
</dbReference>
<sequence>MATTTAARPPGPLHRSTSSLSHAGPGGSFNAGMSSASVNSTPQATPPPTGYNAAPAAENVPSHPMIYSAVYSGVSVYEMTVNNVAVMRRREDDWLNATQILKVAGVEKGKRTKVLEKEILTGTHEKVQGGYGKYQGTWINFERGREFCRQYGVEEVLRPLLEYNPHHRDGVDATPTKEQAMAAKRKRMYNSSSQLLSGSQGNYFSNISETASTALAAISKAAQYDTSTRATPKLTPQNSFNLGQGSQESTQNTAYPIEASFAPTIPDHTSAYGSFGPNNYNSSAADLGEPPRKRFRVTPDPDQQFGATFIDVENTPRALPPLLREATPTIEKATEILTSLFISPPLRGPSSYEDHPDLQQLTVEELELPIDKMGHTAMHWAAALANIPLIKTLVGKGASVLRVNFAGETPLIRGCLVTNNLENSTFPALLDLLHPGISVVDDSGRSVLHHIALMSGIKGRSQASRYYLESLLEFVVKYGAANSSNPNSKGINLGRFMSEIVNAQDKSGDTALNIAARIGNKSIVSQLLEVGADPSIPNRAGLCPLDFGVGGDPVQVARPRDQPWVVPQNVLQKSEDIISSMTKMISGLDGDFQAEIKEKQTEIDATHTQLREVTLRLSEDRRKLESLRQRINEKAELAQKSQNLNRAAQEEKRKFAEVHNRLANGQPEKDTSSDPNEPYKLNPEMVNGDFKNLTATQSGYLKTLPPASIIKARTIGYESNEKMLDGLAQTLRGRSLELEANIKKVVAMCAGVEEGVINDVLEGLLQSVESDPMDVDTARLTSFLRKVQETRAPV</sequence>
<dbReference type="GO" id="GO:0030907">
    <property type="term" value="C:MBF transcription complex"/>
    <property type="evidence" value="ECO:0007669"/>
    <property type="project" value="TreeGrafter"/>
</dbReference>
<dbReference type="PROSITE" id="PS51299">
    <property type="entry name" value="HTH_APSES"/>
    <property type="match status" value="1"/>
</dbReference>
<evidence type="ECO:0000256" key="1">
    <source>
        <dbReference type="ARBA" id="ARBA00022737"/>
    </source>
</evidence>
<keyword evidence="4" id="KW-0183">Conidiation</keyword>
<dbReference type="Pfam" id="PF04383">
    <property type="entry name" value="KilA-N"/>
    <property type="match status" value="1"/>
</dbReference>
<dbReference type="AlphaFoldDB" id="A0AAD6NG85"/>
<dbReference type="InterPro" id="IPR002110">
    <property type="entry name" value="Ankyrin_rpt"/>
</dbReference>
<feature type="compositionally biased region" description="Polar residues" evidence="7">
    <location>
        <begin position="31"/>
        <end position="43"/>
    </location>
</feature>
<evidence type="ECO:0000313" key="10">
    <source>
        <dbReference type="Proteomes" id="UP001221413"/>
    </source>
</evidence>
<dbReference type="GO" id="GO:0033309">
    <property type="term" value="C:SBF transcription complex"/>
    <property type="evidence" value="ECO:0007669"/>
    <property type="project" value="TreeGrafter"/>
</dbReference>
<name>A0AAD6NG85_DREDA</name>
<evidence type="ECO:0000256" key="5">
    <source>
        <dbReference type="PROSITE-ProRule" id="PRU00023"/>
    </source>
</evidence>
<proteinExistence type="predicted"/>
<dbReference type="PROSITE" id="PS50088">
    <property type="entry name" value="ANK_REPEAT"/>
    <property type="match status" value="2"/>
</dbReference>
<dbReference type="GO" id="GO:0048315">
    <property type="term" value="P:conidium formation"/>
    <property type="evidence" value="ECO:0007669"/>
    <property type="project" value="UniProtKB-KW"/>
</dbReference>
<dbReference type="InterPro" id="IPR036887">
    <property type="entry name" value="HTH_APSES_sf"/>
</dbReference>
<dbReference type="EMBL" id="JAQGDS010000011">
    <property type="protein sequence ID" value="KAJ6257049.1"/>
    <property type="molecule type" value="Genomic_DNA"/>
</dbReference>
<feature type="repeat" description="ANK" evidence="5">
    <location>
        <begin position="507"/>
        <end position="539"/>
    </location>
</feature>
<evidence type="ECO:0000256" key="7">
    <source>
        <dbReference type="SAM" id="MobiDB-lite"/>
    </source>
</evidence>